<keyword evidence="3" id="KW-1185">Reference proteome</keyword>
<proteinExistence type="predicted"/>
<dbReference type="EMBL" id="CP120988">
    <property type="protein sequence ID" value="WLQ60386.1"/>
    <property type="molecule type" value="Genomic_DNA"/>
</dbReference>
<organism evidence="2 3">
    <name type="scientific">Streptomyces poriferorum</name>
    <dbReference type="NCBI Taxonomy" id="2798799"/>
    <lineage>
        <taxon>Bacteria</taxon>
        <taxon>Bacillati</taxon>
        <taxon>Actinomycetota</taxon>
        <taxon>Actinomycetes</taxon>
        <taxon>Kitasatosporales</taxon>
        <taxon>Streptomycetaceae</taxon>
        <taxon>Streptomyces</taxon>
    </lineage>
</organism>
<evidence type="ECO:0000313" key="3">
    <source>
        <dbReference type="Proteomes" id="UP001235744"/>
    </source>
</evidence>
<evidence type="ECO:0000256" key="1">
    <source>
        <dbReference type="SAM" id="MobiDB-lite"/>
    </source>
</evidence>
<evidence type="ECO:0000313" key="2">
    <source>
        <dbReference type="EMBL" id="WLQ60386.1"/>
    </source>
</evidence>
<dbReference type="RefSeq" id="WP_306069331.1">
    <property type="nucleotide sequence ID" value="NZ_CP120988.1"/>
</dbReference>
<protein>
    <recommendedName>
        <fullName evidence="4">Tox-PL domain-containing protein</fullName>
    </recommendedName>
</protein>
<name>A0ABY9J136_9ACTN</name>
<evidence type="ECO:0008006" key="4">
    <source>
        <dbReference type="Google" id="ProtNLM"/>
    </source>
</evidence>
<accession>A0ABY9J136</accession>
<gene>
    <name evidence="2" type="ORF">P8A19_35405</name>
</gene>
<feature type="region of interest" description="Disordered" evidence="1">
    <location>
        <begin position="40"/>
        <end position="63"/>
    </location>
</feature>
<dbReference type="Proteomes" id="UP001235744">
    <property type="component" value="Chromosome"/>
</dbReference>
<sequence length="133" mass="15135">MTVTESTYLVWYCRACKKSCKTQPRIETACRCANPVRGMRPTQVTQSHAPKPRPLQALSDEEGRLRNLARKNQRVRVTYEAEVSEAWLSSNRSDGIKHIHFVVTTPDGRRHIVDPQLPGVHVEAVRTDEETTP</sequence>
<reference evidence="2 3" key="1">
    <citation type="submission" date="2023-03" db="EMBL/GenBank/DDBJ databases">
        <title>Isolation and description of six Streptomyces strains from soil environments, able to metabolize different microbial glucans.</title>
        <authorList>
            <person name="Widen T."/>
            <person name="Larsbrink J."/>
        </authorList>
    </citation>
    <scope>NUCLEOTIDE SEQUENCE [LARGE SCALE GENOMIC DNA]</scope>
    <source>
        <strain evidence="2 3">Alt2</strain>
    </source>
</reference>